<keyword evidence="3" id="KW-1185">Reference proteome</keyword>
<dbReference type="Gene3D" id="3.10.129.10">
    <property type="entry name" value="Hotdog Thioesterase"/>
    <property type="match status" value="1"/>
</dbReference>
<reference evidence="2 3" key="1">
    <citation type="journal article" date="2024" name="J. Plant Pathol.">
        <title>Sequence and assembly of the genome of Seiridium unicorne, isolate CBS 538.82, causal agent of cypress canker disease.</title>
        <authorList>
            <person name="Scali E."/>
            <person name="Rocca G.D."/>
            <person name="Danti R."/>
            <person name="Garbelotto M."/>
            <person name="Barberini S."/>
            <person name="Baroncelli R."/>
            <person name="Emiliani G."/>
        </authorList>
    </citation>
    <scope>NUCLEOTIDE SEQUENCE [LARGE SCALE GENOMIC DNA]</scope>
    <source>
        <strain evidence="2 3">BM-138-508</strain>
    </source>
</reference>
<dbReference type="InterPro" id="IPR052741">
    <property type="entry name" value="Mitochondrial_HTD2"/>
</dbReference>
<feature type="region of interest" description="Disordered" evidence="1">
    <location>
        <begin position="1"/>
        <end position="35"/>
    </location>
</feature>
<evidence type="ECO:0000256" key="1">
    <source>
        <dbReference type="SAM" id="MobiDB-lite"/>
    </source>
</evidence>
<organism evidence="2 3">
    <name type="scientific">Seiridium unicorne</name>
    <dbReference type="NCBI Taxonomy" id="138068"/>
    <lineage>
        <taxon>Eukaryota</taxon>
        <taxon>Fungi</taxon>
        <taxon>Dikarya</taxon>
        <taxon>Ascomycota</taxon>
        <taxon>Pezizomycotina</taxon>
        <taxon>Sordariomycetes</taxon>
        <taxon>Xylariomycetidae</taxon>
        <taxon>Amphisphaeriales</taxon>
        <taxon>Sporocadaceae</taxon>
        <taxon>Seiridium</taxon>
    </lineage>
</organism>
<dbReference type="EMBL" id="JARVKF010000353">
    <property type="protein sequence ID" value="KAK9418703.1"/>
    <property type="molecule type" value="Genomic_DNA"/>
</dbReference>
<comment type="caution">
    <text evidence="2">The sequence shown here is derived from an EMBL/GenBank/DDBJ whole genome shotgun (WGS) entry which is preliminary data.</text>
</comment>
<proteinExistence type="predicted"/>
<gene>
    <name evidence="2" type="ORF">SUNI508_07723</name>
</gene>
<protein>
    <submittedName>
        <fullName evidence="2">Uncharacterized protein</fullName>
    </submittedName>
</protein>
<sequence length="367" mass="40171">MTSPRTNSLRRLTQLSSQLSESSRSFSSVSSSNSPVNHASYCATLSPAPVPSPVDMKALRASLLARPEVLTPDYLSPMPSTLLNASLADFLPAAAIPPSPVQKSEHDPPAAPLAEAYHLIHFPLQLQPALLVADGTDPYPLPGAPFERRLWAGGRITWHRPLYTRGQKAVCMEKITDVNVKGKQGEEKIFVDVVRRYGDGEILAAGEEAVTESRTLVFMKGRTPEEAKAEMAKGGRNVRASQKPSFKHTFTPTPTLLFNYSALTYNAHQIHLNPQYCREVEGHRGLLVHGPLSLTLMLSVLRSQLGNDEKIRSIDYRNLAPLYVGEPLTICVRLHADKGGEEKKWDVWVENSQGGLSVKGTVVVGPV</sequence>
<dbReference type="Proteomes" id="UP001408356">
    <property type="component" value="Unassembled WGS sequence"/>
</dbReference>
<dbReference type="InterPro" id="IPR029069">
    <property type="entry name" value="HotDog_dom_sf"/>
</dbReference>
<dbReference type="PANTHER" id="PTHR28152:SF1">
    <property type="entry name" value="HYDROXYACYL-THIOESTER DEHYDRATASE TYPE 2, MITOCHONDRIAL"/>
    <property type="match status" value="1"/>
</dbReference>
<name>A0ABR2UVI9_9PEZI</name>
<feature type="compositionally biased region" description="Low complexity" evidence="1">
    <location>
        <begin position="1"/>
        <end position="34"/>
    </location>
</feature>
<evidence type="ECO:0000313" key="2">
    <source>
        <dbReference type="EMBL" id="KAK9418703.1"/>
    </source>
</evidence>
<evidence type="ECO:0000313" key="3">
    <source>
        <dbReference type="Proteomes" id="UP001408356"/>
    </source>
</evidence>
<dbReference type="SUPFAM" id="SSF54637">
    <property type="entry name" value="Thioesterase/thiol ester dehydrase-isomerase"/>
    <property type="match status" value="2"/>
</dbReference>
<dbReference type="PANTHER" id="PTHR28152">
    <property type="entry name" value="HYDROXYACYL-THIOESTER DEHYDRATASE TYPE 2, MITOCHONDRIAL"/>
    <property type="match status" value="1"/>
</dbReference>
<accession>A0ABR2UVI9</accession>